<evidence type="ECO:0000256" key="6">
    <source>
        <dbReference type="ARBA" id="ARBA00022833"/>
    </source>
</evidence>
<reference evidence="14" key="1">
    <citation type="submission" date="2022-11" db="EMBL/GenBank/DDBJ databases">
        <authorList>
            <person name="Petersen C."/>
        </authorList>
    </citation>
    <scope>NUCLEOTIDE SEQUENCE</scope>
    <source>
        <strain evidence="14">IBT 26290</strain>
    </source>
</reference>
<evidence type="ECO:0000256" key="7">
    <source>
        <dbReference type="ARBA" id="ARBA00023015"/>
    </source>
</evidence>
<dbReference type="PROSITE" id="PS50157">
    <property type="entry name" value="ZINC_FINGER_C2H2_2"/>
    <property type="match status" value="2"/>
</dbReference>
<dbReference type="GO" id="GO:0000981">
    <property type="term" value="F:DNA-binding transcription factor activity, RNA polymerase II-specific"/>
    <property type="evidence" value="ECO:0007669"/>
    <property type="project" value="TreeGrafter"/>
</dbReference>
<evidence type="ECO:0000256" key="3">
    <source>
        <dbReference type="ARBA" id="ARBA00022723"/>
    </source>
</evidence>
<protein>
    <recommendedName>
        <fullName evidence="13">C2H2-type domain-containing protein</fullName>
    </recommendedName>
</protein>
<dbReference type="SUPFAM" id="SSF57667">
    <property type="entry name" value="beta-beta-alpha zinc fingers"/>
    <property type="match status" value="1"/>
</dbReference>
<feature type="compositionally biased region" description="Polar residues" evidence="12">
    <location>
        <begin position="60"/>
        <end position="78"/>
    </location>
</feature>
<evidence type="ECO:0000256" key="8">
    <source>
        <dbReference type="ARBA" id="ARBA00023125"/>
    </source>
</evidence>
<keyword evidence="3" id="KW-0479">Metal-binding</keyword>
<organism evidence="14 15">
    <name type="scientific">Penicillium canariense</name>
    <dbReference type="NCBI Taxonomy" id="189055"/>
    <lineage>
        <taxon>Eukaryota</taxon>
        <taxon>Fungi</taxon>
        <taxon>Dikarya</taxon>
        <taxon>Ascomycota</taxon>
        <taxon>Pezizomycotina</taxon>
        <taxon>Eurotiomycetes</taxon>
        <taxon>Eurotiomycetidae</taxon>
        <taxon>Eurotiales</taxon>
        <taxon>Aspergillaceae</taxon>
        <taxon>Penicillium</taxon>
    </lineage>
</organism>
<name>A0A9W9I3P6_9EURO</name>
<comment type="caution">
    <text evidence="14">The sequence shown here is derived from an EMBL/GenBank/DDBJ whole genome shotgun (WGS) entry which is preliminary data.</text>
</comment>
<comment type="similarity">
    <text evidence="2">Belongs to the krueppel C2H2-type zinc-finger protein family.</text>
</comment>
<feature type="region of interest" description="Disordered" evidence="12">
    <location>
        <begin position="233"/>
        <end position="256"/>
    </location>
</feature>
<keyword evidence="6" id="KW-0862">Zinc</keyword>
<dbReference type="GeneID" id="81426182"/>
<feature type="domain" description="C2H2-type" evidence="13">
    <location>
        <begin position="354"/>
        <end position="372"/>
    </location>
</feature>
<evidence type="ECO:0000256" key="4">
    <source>
        <dbReference type="ARBA" id="ARBA00022737"/>
    </source>
</evidence>
<keyword evidence="8" id="KW-0238">DNA-binding</keyword>
<dbReference type="PANTHER" id="PTHR24394:SF44">
    <property type="entry name" value="ZINC FINGER PROTEIN 271-LIKE"/>
    <property type="match status" value="1"/>
</dbReference>
<dbReference type="EMBL" id="JAPQKN010000003">
    <property type="protein sequence ID" value="KAJ5166100.1"/>
    <property type="molecule type" value="Genomic_DNA"/>
</dbReference>
<feature type="compositionally biased region" description="Polar residues" evidence="12">
    <location>
        <begin position="138"/>
        <end position="148"/>
    </location>
</feature>
<dbReference type="GO" id="GO:0003677">
    <property type="term" value="F:DNA binding"/>
    <property type="evidence" value="ECO:0007669"/>
    <property type="project" value="UniProtKB-KW"/>
</dbReference>
<keyword evidence="4" id="KW-0677">Repeat</keyword>
<dbReference type="SMART" id="SM00355">
    <property type="entry name" value="ZnF_C2H2"/>
    <property type="match status" value="2"/>
</dbReference>
<sequence length="414" mass="42857">MGTGLDVLGSQPINSRRPAAPTLPSFELPPPPFGLASAITPKYSQHPNQPPSSHPPANVSVGNLLTPPATNQSGESGTVSHTLAVSTGVSSDLPPAYWSGTTPYGAPGATHAQWASGVNSAYSARSSFSPSGLARSGPVTSPPTTDGLSQPFEAPPMASFPQALPAPPSTIPPGSHSVSMGLYHPGPATSPAPLPHNDPYNQKLHSLYGAPPAHQTGFSPMYGGPAPIGSAGLGIHPGARMHAQSPGGQPPLAYPRQPWPSYSLPAMNGPVMTNVHSPNSPMSMMGGMQPGLLPGFNSGHVANTQHMYGAHPATHGLPGPAADRPFKCDQCPQSFNRNHDLKRHKRIHLAVKPFPCAHCDKSFSRKDALKRHILVKGCGKDGDSDATSNQTGTDGTVKGEGRSEDGSPVMNGRT</sequence>
<feature type="region of interest" description="Disordered" evidence="12">
    <location>
        <begin position="125"/>
        <end position="198"/>
    </location>
</feature>
<keyword evidence="9" id="KW-0804">Transcription</keyword>
<evidence type="ECO:0000256" key="2">
    <source>
        <dbReference type="ARBA" id="ARBA00006991"/>
    </source>
</evidence>
<dbReference type="Pfam" id="PF00096">
    <property type="entry name" value="zf-C2H2"/>
    <property type="match status" value="2"/>
</dbReference>
<evidence type="ECO:0000259" key="13">
    <source>
        <dbReference type="PROSITE" id="PS50157"/>
    </source>
</evidence>
<dbReference type="Gene3D" id="3.30.160.60">
    <property type="entry name" value="Classic Zinc Finger"/>
    <property type="match status" value="2"/>
</dbReference>
<feature type="region of interest" description="Disordered" evidence="12">
    <location>
        <begin position="1"/>
        <end position="78"/>
    </location>
</feature>
<keyword evidence="10" id="KW-0539">Nucleus</keyword>
<dbReference type="PROSITE" id="PS00028">
    <property type="entry name" value="ZINC_FINGER_C2H2_1"/>
    <property type="match status" value="1"/>
</dbReference>
<keyword evidence="5 11" id="KW-0863">Zinc-finger</keyword>
<keyword evidence="7" id="KW-0805">Transcription regulation</keyword>
<evidence type="ECO:0000256" key="11">
    <source>
        <dbReference type="PROSITE-ProRule" id="PRU00042"/>
    </source>
</evidence>
<dbReference type="InterPro" id="IPR013087">
    <property type="entry name" value="Znf_C2H2_type"/>
</dbReference>
<evidence type="ECO:0000256" key="10">
    <source>
        <dbReference type="ARBA" id="ARBA00023242"/>
    </source>
</evidence>
<dbReference type="InterPro" id="IPR036236">
    <property type="entry name" value="Znf_C2H2_sf"/>
</dbReference>
<dbReference type="Proteomes" id="UP001149163">
    <property type="component" value="Unassembled WGS sequence"/>
</dbReference>
<reference evidence="14" key="2">
    <citation type="journal article" date="2023" name="IMA Fungus">
        <title>Comparative genomic study of the Penicillium genus elucidates a diverse pangenome and 15 lateral gene transfer events.</title>
        <authorList>
            <person name="Petersen C."/>
            <person name="Sorensen T."/>
            <person name="Nielsen M.R."/>
            <person name="Sondergaard T.E."/>
            <person name="Sorensen J.L."/>
            <person name="Fitzpatrick D.A."/>
            <person name="Frisvad J.C."/>
            <person name="Nielsen K.L."/>
        </authorList>
    </citation>
    <scope>NUCLEOTIDE SEQUENCE</scope>
    <source>
        <strain evidence="14">IBT 26290</strain>
    </source>
</reference>
<dbReference type="GO" id="GO:0008270">
    <property type="term" value="F:zinc ion binding"/>
    <property type="evidence" value="ECO:0007669"/>
    <property type="project" value="UniProtKB-KW"/>
</dbReference>
<keyword evidence="15" id="KW-1185">Reference proteome</keyword>
<evidence type="ECO:0000256" key="12">
    <source>
        <dbReference type="SAM" id="MobiDB-lite"/>
    </source>
</evidence>
<evidence type="ECO:0000256" key="9">
    <source>
        <dbReference type="ARBA" id="ARBA00023163"/>
    </source>
</evidence>
<evidence type="ECO:0000313" key="14">
    <source>
        <dbReference type="EMBL" id="KAJ5166100.1"/>
    </source>
</evidence>
<feature type="domain" description="C2H2-type" evidence="13">
    <location>
        <begin position="326"/>
        <end position="353"/>
    </location>
</feature>
<dbReference type="AlphaFoldDB" id="A0A9W9I3P6"/>
<feature type="region of interest" description="Disordered" evidence="12">
    <location>
        <begin position="377"/>
        <end position="414"/>
    </location>
</feature>
<dbReference type="PANTHER" id="PTHR24394">
    <property type="entry name" value="ZINC FINGER PROTEIN"/>
    <property type="match status" value="1"/>
</dbReference>
<evidence type="ECO:0000313" key="15">
    <source>
        <dbReference type="Proteomes" id="UP001149163"/>
    </source>
</evidence>
<dbReference type="OrthoDB" id="8922241at2759"/>
<accession>A0A9W9I3P6</accession>
<feature type="compositionally biased region" description="Polar residues" evidence="12">
    <location>
        <begin position="385"/>
        <end position="394"/>
    </location>
</feature>
<comment type="subcellular location">
    <subcellularLocation>
        <location evidence="1">Nucleus</location>
    </subcellularLocation>
</comment>
<evidence type="ECO:0000256" key="5">
    <source>
        <dbReference type="ARBA" id="ARBA00022771"/>
    </source>
</evidence>
<evidence type="ECO:0000256" key="1">
    <source>
        <dbReference type="ARBA" id="ARBA00004123"/>
    </source>
</evidence>
<dbReference type="RefSeq" id="XP_056542561.1">
    <property type="nucleotide sequence ID" value="XM_056687006.1"/>
</dbReference>
<dbReference type="GO" id="GO:0005634">
    <property type="term" value="C:nucleus"/>
    <property type="evidence" value="ECO:0007669"/>
    <property type="project" value="UniProtKB-SubCell"/>
</dbReference>
<dbReference type="FunFam" id="3.30.160.60:FF:001156">
    <property type="entry name" value="Zinc finger protein 407"/>
    <property type="match status" value="2"/>
</dbReference>
<gene>
    <name evidence="14" type="ORF">N7482_004881</name>
</gene>
<proteinExistence type="inferred from homology"/>